<feature type="transmembrane region" description="Helical" evidence="14">
    <location>
        <begin position="43"/>
        <end position="67"/>
    </location>
</feature>
<feature type="transmembrane region" description="Helical" evidence="14">
    <location>
        <begin position="12"/>
        <end position="31"/>
    </location>
</feature>
<dbReference type="InterPro" id="IPR018247">
    <property type="entry name" value="EF_Hand_1_Ca_BS"/>
</dbReference>
<dbReference type="Gene3D" id="1.20.120.350">
    <property type="entry name" value="Voltage-gated potassium channels. Chain C"/>
    <property type="match status" value="1"/>
</dbReference>
<dbReference type="PANTHER" id="PTHR45628:SF7">
    <property type="entry name" value="VOLTAGE-DEPENDENT CALCIUM CHANNEL TYPE A SUBUNIT ALPHA-1"/>
    <property type="match status" value="1"/>
</dbReference>
<keyword evidence="4" id="KW-0109">Calcium transport</keyword>
<evidence type="ECO:0000256" key="13">
    <source>
        <dbReference type="ARBA" id="ARBA00023303"/>
    </source>
</evidence>
<evidence type="ECO:0000313" key="17">
    <source>
        <dbReference type="Proteomes" id="UP000649617"/>
    </source>
</evidence>
<dbReference type="InterPro" id="IPR005821">
    <property type="entry name" value="Ion_trans_dom"/>
</dbReference>
<evidence type="ECO:0000256" key="14">
    <source>
        <dbReference type="SAM" id="Phobius"/>
    </source>
</evidence>
<keyword evidence="11 14" id="KW-0472">Membrane</keyword>
<sequence length="431" mass="48199">MAKTLVRSPAFIHGITVVIVINLVVLGIEVDMSASLGQDDIPIVFPIANMLVIIIFLVELCANLLAFGFREFFCGRERYWNLFDFFIILVSVLETVLEFWAQTSSTSQVSASHLRFARAVRLARALRGIRVMRLLRYVSALRTLVLSIMSSLHSLLWTLVLLLLVFYSFGVLFTQLVLDDCRLQEMLATGNRNALPVCNRNAPPVFEDRGAVEFWTSVPDSMLTLFMSITGGLDWYSALKPLTSLETGSGPLAVVCLLIYITFTCFAVINVMTAVFCSTAMDSAAADKDLAVMKQMQRHSSQVHELQHMFHEIVGENDGDEVSIEDFKRALSSPKFAGFLESMSISTEDVGVLFTFMDTDRSGLVDLDEFVNGCLNLHGPAKSLQLARMSFENKLTRREIKTLKFAVGEVRRLLHHCVLRPGNQQQSVFCV</sequence>
<evidence type="ECO:0000256" key="4">
    <source>
        <dbReference type="ARBA" id="ARBA00022568"/>
    </source>
</evidence>
<dbReference type="Pfam" id="PF00520">
    <property type="entry name" value="Ion_trans"/>
    <property type="match status" value="1"/>
</dbReference>
<dbReference type="OrthoDB" id="420755at2759"/>
<dbReference type="Gene3D" id="1.10.238.10">
    <property type="entry name" value="EF-hand"/>
    <property type="match status" value="1"/>
</dbReference>
<keyword evidence="5" id="KW-0107">Calcium channel</keyword>
<evidence type="ECO:0000256" key="8">
    <source>
        <dbReference type="ARBA" id="ARBA00022882"/>
    </source>
</evidence>
<keyword evidence="10" id="KW-0406">Ion transport</keyword>
<feature type="transmembrane region" description="Helical" evidence="14">
    <location>
        <begin position="79"/>
        <end position="100"/>
    </location>
</feature>
<dbReference type="GO" id="GO:0005891">
    <property type="term" value="C:voltage-gated calcium channel complex"/>
    <property type="evidence" value="ECO:0007669"/>
    <property type="project" value="TreeGrafter"/>
</dbReference>
<dbReference type="InterPro" id="IPR011992">
    <property type="entry name" value="EF-hand-dom_pair"/>
</dbReference>
<dbReference type="GO" id="GO:0008331">
    <property type="term" value="F:high voltage-gated calcium channel activity"/>
    <property type="evidence" value="ECO:0007669"/>
    <property type="project" value="TreeGrafter"/>
</dbReference>
<comment type="subcellular location">
    <subcellularLocation>
        <location evidence="1">Membrane</location>
        <topology evidence="1">Multi-pass membrane protein</topology>
    </subcellularLocation>
</comment>
<keyword evidence="8" id="KW-0851">Voltage-gated channel</keyword>
<reference evidence="16" key="1">
    <citation type="submission" date="2021-02" db="EMBL/GenBank/DDBJ databases">
        <authorList>
            <person name="Dougan E. K."/>
            <person name="Rhodes N."/>
            <person name="Thang M."/>
            <person name="Chan C."/>
        </authorList>
    </citation>
    <scope>NUCLEOTIDE SEQUENCE</scope>
</reference>
<feature type="transmembrane region" description="Helical" evidence="14">
    <location>
        <begin position="252"/>
        <end position="276"/>
    </location>
</feature>
<keyword evidence="2" id="KW-0813">Transport</keyword>
<accession>A0A812LZS3</accession>
<evidence type="ECO:0000256" key="7">
    <source>
        <dbReference type="ARBA" id="ARBA00022837"/>
    </source>
</evidence>
<dbReference type="PANTHER" id="PTHR45628">
    <property type="entry name" value="VOLTAGE-DEPENDENT CALCIUM CHANNEL TYPE A SUBUNIT ALPHA-1"/>
    <property type="match status" value="1"/>
</dbReference>
<name>A0A812LZS3_SYMPI</name>
<comment type="caution">
    <text evidence="16">The sequence shown here is derived from an EMBL/GenBank/DDBJ whole genome shotgun (WGS) entry which is preliminary data.</text>
</comment>
<keyword evidence="7" id="KW-0106">Calcium</keyword>
<feature type="domain" description="EF-hand" evidence="15">
    <location>
        <begin position="345"/>
        <end position="380"/>
    </location>
</feature>
<evidence type="ECO:0000256" key="12">
    <source>
        <dbReference type="ARBA" id="ARBA00023180"/>
    </source>
</evidence>
<dbReference type="Gene3D" id="1.10.287.70">
    <property type="match status" value="1"/>
</dbReference>
<evidence type="ECO:0000256" key="1">
    <source>
        <dbReference type="ARBA" id="ARBA00004141"/>
    </source>
</evidence>
<evidence type="ECO:0000256" key="3">
    <source>
        <dbReference type="ARBA" id="ARBA00022553"/>
    </source>
</evidence>
<feature type="transmembrane region" description="Helical" evidence="14">
    <location>
        <begin position="159"/>
        <end position="178"/>
    </location>
</feature>
<dbReference type="InterPro" id="IPR002048">
    <property type="entry name" value="EF_hand_dom"/>
</dbReference>
<dbReference type="PROSITE" id="PS50222">
    <property type="entry name" value="EF_HAND_2"/>
    <property type="match status" value="1"/>
</dbReference>
<keyword evidence="17" id="KW-1185">Reference proteome</keyword>
<dbReference type="PROSITE" id="PS00018">
    <property type="entry name" value="EF_HAND_1"/>
    <property type="match status" value="1"/>
</dbReference>
<dbReference type="AlphaFoldDB" id="A0A812LZS3"/>
<keyword evidence="3" id="KW-0597">Phosphoprotein</keyword>
<evidence type="ECO:0000313" key="16">
    <source>
        <dbReference type="EMBL" id="CAE7255292.1"/>
    </source>
</evidence>
<dbReference type="InterPro" id="IPR050599">
    <property type="entry name" value="VDCC_alpha-1_subunit"/>
</dbReference>
<evidence type="ECO:0000256" key="5">
    <source>
        <dbReference type="ARBA" id="ARBA00022673"/>
    </source>
</evidence>
<protein>
    <submittedName>
        <fullName evidence="16">Scn11a protein</fullName>
    </submittedName>
</protein>
<evidence type="ECO:0000256" key="9">
    <source>
        <dbReference type="ARBA" id="ARBA00022989"/>
    </source>
</evidence>
<dbReference type="EMBL" id="CAJNIZ010007113">
    <property type="protein sequence ID" value="CAE7255292.1"/>
    <property type="molecule type" value="Genomic_DNA"/>
</dbReference>
<dbReference type="SUPFAM" id="SSF47473">
    <property type="entry name" value="EF-hand"/>
    <property type="match status" value="1"/>
</dbReference>
<evidence type="ECO:0000256" key="11">
    <source>
        <dbReference type="ARBA" id="ARBA00023136"/>
    </source>
</evidence>
<keyword evidence="9 14" id="KW-1133">Transmembrane helix</keyword>
<keyword evidence="6 14" id="KW-0812">Transmembrane</keyword>
<organism evidence="16 17">
    <name type="scientific">Symbiodinium pilosum</name>
    <name type="common">Dinoflagellate</name>
    <dbReference type="NCBI Taxonomy" id="2952"/>
    <lineage>
        <taxon>Eukaryota</taxon>
        <taxon>Sar</taxon>
        <taxon>Alveolata</taxon>
        <taxon>Dinophyceae</taxon>
        <taxon>Suessiales</taxon>
        <taxon>Symbiodiniaceae</taxon>
        <taxon>Symbiodinium</taxon>
    </lineage>
</organism>
<proteinExistence type="predicted"/>
<dbReference type="InterPro" id="IPR027359">
    <property type="entry name" value="Volt_channel_dom_sf"/>
</dbReference>
<dbReference type="Proteomes" id="UP000649617">
    <property type="component" value="Unassembled WGS sequence"/>
</dbReference>
<dbReference type="SUPFAM" id="SSF81324">
    <property type="entry name" value="Voltage-gated potassium channels"/>
    <property type="match status" value="1"/>
</dbReference>
<dbReference type="GO" id="GO:0098703">
    <property type="term" value="P:calcium ion import across plasma membrane"/>
    <property type="evidence" value="ECO:0007669"/>
    <property type="project" value="TreeGrafter"/>
</dbReference>
<gene>
    <name evidence="16" type="primary">Scn11a</name>
    <name evidence="16" type="ORF">SPIL2461_LOCUS5122</name>
</gene>
<keyword evidence="12" id="KW-0325">Glycoprotein</keyword>
<evidence type="ECO:0000256" key="10">
    <source>
        <dbReference type="ARBA" id="ARBA00023065"/>
    </source>
</evidence>
<dbReference type="GO" id="GO:0005509">
    <property type="term" value="F:calcium ion binding"/>
    <property type="evidence" value="ECO:0007669"/>
    <property type="project" value="InterPro"/>
</dbReference>
<keyword evidence="13" id="KW-0407">Ion channel</keyword>
<evidence type="ECO:0000256" key="2">
    <source>
        <dbReference type="ARBA" id="ARBA00022448"/>
    </source>
</evidence>
<evidence type="ECO:0000256" key="6">
    <source>
        <dbReference type="ARBA" id="ARBA00022692"/>
    </source>
</evidence>
<evidence type="ECO:0000259" key="15">
    <source>
        <dbReference type="PROSITE" id="PS50222"/>
    </source>
</evidence>